<sequence length="123" mass="14344">IREGWQNAPTERRFYKTGIDKIKLFFKALMTRNNQEKWYSAVQSPSALPCRRRTVLTVCQRLSVRVMAGSDTIVVIRYMTMKVMLAPKYKAPGNIYQALCRQKTIKHRFLVLQHLPGKMTTHS</sequence>
<dbReference type="AlphaFoldDB" id="A0A734SUC6"/>
<proteinExistence type="predicted"/>
<accession>A0A734SUC6</accession>
<comment type="caution">
    <text evidence="1">The sequence shown here is derived from an EMBL/GenBank/DDBJ whole genome shotgun (WGS) entry which is preliminary data.</text>
</comment>
<organism evidence="1">
    <name type="scientific">Salmonella enterica</name>
    <name type="common">Salmonella choleraesuis</name>
    <dbReference type="NCBI Taxonomy" id="28901"/>
    <lineage>
        <taxon>Bacteria</taxon>
        <taxon>Pseudomonadati</taxon>
        <taxon>Pseudomonadota</taxon>
        <taxon>Gammaproteobacteria</taxon>
        <taxon>Enterobacterales</taxon>
        <taxon>Enterobacteriaceae</taxon>
        <taxon>Salmonella</taxon>
    </lineage>
</organism>
<reference evidence="1" key="1">
    <citation type="journal article" date="2018" name="Genome Biol.">
        <title>SKESA: strategic k-mer extension for scrupulous assemblies.</title>
        <authorList>
            <person name="Souvorov A."/>
            <person name="Agarwala R."/>
            <person name="Lipman D.J."/>
        </authorList>
    </citation>
    <scope>NUCLEOTIDE SEQUENCE</scope>
    <source>
        <strain evidence="1">15-6075</strain>
    </source>
</reference>
<dbReference type="EMBL" id="DAASQE010000118">
    <property type="protein sequence ID" value="HAE6558755.1"/>
    <property type="molecule type" value="Genomic_DNA"/>
</dbReference>
<protein>
    <submittedName>
        <fullName evidence="1">Uncharacterized protein</fullName>
    </submittedName>
</protein>
<name>A0A734SUC6_SALER</name>
<gene>
    <name evidence="1" type="ORF">G4K56_004490</name>
</gene>
<feature type="non-terminal residue" evidence="1">
    <location>
        <position position="1"/>
    </location>
</feature>
<reference evidence="1" key="2">
    <citation type="submission" date="2018-07" db="EMBL/GenBank/DDBJ databases">
        <authorList>
            <consortium name="NCBI Pathogen Detection Project"/>
        </authorList>
    </citation>
    <scope>NUCLEOTIDE SEQUENCE</scope>
    <source>
        <strain evidence="1">15-6075</strain>
    </source>
</reference>
<evidence type="ECO:0000313" key="1">
    <source>
        <dbReference type="EMBL" id="HAE6558755.1"/>
    </source>
</evidence>